<dbReference type="InterPro" id="IPR023271">
    <property type="entry name" value="Aquaporin-like"/>
</dbReference>
<protein>
    <submittedName>
        <fullName evidence="7">Formate/nitrite transporter family protein</fullName>
    </submittedName>
</protein>
<evidence type="ECO:0000256" key="3">
    <source>
        <dbReference type="ARBA" id="ARBA00022989"/>
    </source>
</evidence>
<evidence type="ECO:0000256" key="1">
    <source>
        <dbReference type="ARBA" id="ARBA00004141"/>
    </source>
</evidence>
<comment type="caution">
    <text evidence="7">The sequence shown here is derived from an EMBL/GenBank/DDBJ whole genome shotgun (WGS) entry which is preliminary data.</text>
</comment>
<organism evidence="7 8">
    <name type="scientific">Cohnella rhizosphaerae</name>
    <dbReference type="NCBI Taxonomy" id="1457232"/>
    <lineage>
        <taxon>Bacteria</taxon>
        <taxon>Bacillati</taxon>
        <taxon>Bacillota</taxon>
        <taxon>Bacilli</taxon>
        <taxon>Bacillales</taxon>
        <taxon>Paenibacillaceae</taxon>
        <taxon>Cohnella</taxon>
    </lineage>
</organism>
<comment type="similarity">
    <text evidence="5">Belongs to the FNT transporter (TC 1.A.16) family.</text>
</comment>
<dbReference type="EMBL" id="JAPDIA010000001">
    <property type="protein sequence ID" value="MDG0808571.1"/>
    <property type="molecule type" value="Genomic_DNA"/>
</dbReference>
<gene>
    <name evidence="7" type="ORF">OMP40_03495</name>
</gene>
<dbReference type="Proteomes" id="UP001153404">
    <property type="component" value="Unassembled WGS sequence"/>
</dbReference>
<dbReference type="InterPro" id="IPR000292">
    <property type="entry name" value="For/NO2_transpt"/>
</dbReference>
<accession>A0A9X4QR17</accession>
<dbReference type="Gene3D" id="1.20.1080.10">
    <property type="entry name" value="Glycerol uptake facilitator protein"/>
    <property type="match status" value="1"/>
</dbReference>
<evidence type="ECO:0000256" key="5">
    <source>
        <dbReference type="ARBA" id="ARBA00049660"/>
    </source>
</evidence>
<evidence type="ECO:0000256" key="6">
    <source>
        <dbReference type="SAM" id="Phobius"/>
    </source>
</evidence>
<proteinExistence type="inferred from homology"/>
<keyword evidence="2 6" id="KW-0812">Transmembrane</keyword>
<dbReference type="GO" id="GO:0005886">
    <property type="term" value="C:plasma membrane"/>
    <property type="evidence" value="ECO:0007669"/>
    <property type="project" value="TreeGrafter"/>
</dbReference>
<evidence type="ECO:0000256" key="2">
    <source>
        <dbReference type="ARBA" id="ARBA00022692"/>
    </source>
</evidence>
<keyword evidence="4 6" id="KW-0472">Membrane</keyword>
<dbReference type="AlphaFoldDB" id="A0A9X4QR17"/>
<dbReference type="Pfam" id="PF01226">
    <property type="entry name" value="Form_Nir_trans"/>
    <property type="match status" value="1"/>
</dbReference>
<dbReference type="PANTHER" id="PTHR30520:SF6">
    <property type="entry name" value="FORMATE_NITRATE FAMILY TRANSPORTER (EUROFUNG)"/>
    <property type="match status" value="1"/>
</dbReference>
<evidence type="ECO:0000313" key="8">
    <source>
        <dbReference type="Proteomes" id="UP001153404"/>
    </source>
</evidence>
<keyword evidence="8" id="KW-1185">Reference proteome</keyword>
<dbReference type="PANTHER" id="PTHR30520">
    <property type="entry name" value="FORMATE TRANSPORTER-RELATED"/>
    <property type="match status" value="1"/>
</dbReference>
<feature type="transmembrane region" description="Helical" evidence="6">
    <location>
        <begin position="29"/>
        <end position="49"/>
    </location>
</feature>
<dbReference type="RefSeq" id="WP_277529141.1">
    <property type="nucleotide sequence ID" value="NZ_JAPDIA010000001.1"/>
</dbReference>
<comment type="subcellular location">
    <subcellularLocation>
        <location evidence="1">Membrane</location>
        <topology evidence="1">Multi-pass membrane protein</topology>
    </subcellularLocation>
</comment>
<dbReference type="GO" id="GO:0015499">
    <property type="term" value="F:formate transmembrane transporter activity"/>
    <property type="evidence" value="ECO:0007669"/>
    <property type="project" value="TreeGrafter"/>
</dbReference>
<evidence type="ECO:0000256" key="4">
    <source>
        <dbReference type="ARBA" id="ARBA00023136"/>
    </source>
</evidence>
<keyword evidence="3 6" id="KW-1133">Transmembrane helix</keyword>
<sequence length="90" mass="9277">MDYVKPGQMLESLIAMGEAKAQLPVSQKLVRSGMAGAILGCATTLAYTASVQTNMPIAGAILFPIGFVLILLLGLELVTGSFAALPPGRT</sequence>
<name>A0A9X4QR17_9BACL</name>
<evidence type="ECO:0000313" key="7">
    <source>
        <dbReference type="EMBL" id="MDG0808571.1"/>
    </source>
</evidence>
<reference evidence="7" key="1">
    <citation type="submission" date="2022-10" db="EMBL/GenBank/DDBJ databases">
        <title>Comparative genomic analysis of Cohnella hashimotonis sp. nov., isolated from the International Space Station.</title>
        <authorList>
            <person name="Simpson A."/>
            <person name="Venkateswaran K."/>
        </authorList>
    </citation>
    <scope>NUCLEOTIDE SEQUENCE</scope>
    <source>
        <strain evidence="7">DSM 28161</strain>
    </source>
</reference>
<feature type="transmembrane region" description="Helical" evidence="6">
    <location>
        <begin position="61"/>
        <end position="85"/>
    </location>
</feature>